<evidence type="ECO:0000313" key="3">
    <source>
        <dbReference type="Proteomes" id="UP000232063"/>
    </source>
</evidence>
<dbReference type="KEGG" id="elj:ELUMI_v1c04140"/>
<sequence length="377" mass="44215">MEMKIKDLIQKKYKYETKYQRNVAWKKKNWDLLIDSIMNGYHIPPIIVTNGEVIDGKQRIVAIEKYMNNEYEWHDLSNLTTKGKKYSDLSTQEKIAFDNRDILITDLGDMTNEKVLETFIRINEGSIKLNKAELMMAKALPENRELVKNISHNRNINELVNNKINDSRFKVENLITRCLAILHIEKTKGKDVRSFTNKILQQEFTNDIANIQEKFNLVIDWMFEILGNDTIPTKSFNTIFESIFCAFYNNTENFKSYIESKNEIKKEIVILQAELLSDQMGGGIKFDSYDFVSKRIEKVEYVLLPYNLDSKRNFSYDEKLTIWNNDKHECKICNKVLNDINDYEPDHIKPHSKGGKTIISNGQILCISCNRRKSNNY</sequence>
<dbReference type="PANTHER" id="PTHR39639:SF1">
    <property type="entry name" value="DUF262 DOMAIN-CONTAINING PROTEIN"/>
    <property type="match status" value="1"/>
</dbReference>
<dbReference type="CDD" id="cd00085">
    <property type="entry name" value="HNHc"/>
    <property type="match status" value="1"/>
</dbReference>
<dbReference type="InterPro" id="IPR002711">
    <property type="entry name" value="HNH"/>
</dbReference>
<dbReference type="GO" id="GO:0003676">
    <property type="term" value="F:nucleic acid binding"/>
    <property type="evidence" value="ECO:0007669"/>
    <property type="project" value="InterPro"/>
</dbReference>
<dbReference type="Gene3D" id="1.10.30.50">
    <property type="match status" value="1"/>
</dbReference>
<dbReference type="Pfam" id="PF01844">
    <property type="entry name" value="HNH"/>
    <property type="match status" value="1"/>
</dbReference>
<dbReference type="RefSeq" id="WP_025734864.1">
    <property type="nucleotide sequence ID" value="NZ_CP024963.1"/>
</dbReference>
<dbReference type="SMART" id="SM00507">
    <property type="entry name" value="HNHc"/>
    <property type="match status" value="1"/>
</dbReference>
<organism evidence="2 3">
    <name type="scientific">Williamsoniiplasma luminosum</name>
    <dbReference type="NCBI Taxonomy" id="214888"/>
    <lineage>
        <taxon>Bacteria</taxon>
        <taxon>Bacillati</taxon>
        <taxon>Mycoplasmatota</taxon>
        <taxon>Mollicutes</taxon>
        <taxon>Entomoplasmatales</taxon>
        <taxon>Williamsoniiplasma</taxon>
    </lineage>
</organism>
<feature type="domain" description="HNH nuclease" evidence="1">
    <location>
        <begin position="317"/>
        <end position="371"/>
    </location>
</feature>
<evidence type="ECO:0000313" key="2">
    <source>
        <dbReference type="EMBL" id="ATZ17138.1"/>
    </source>
</evidence>
<keyword evidence="3" id="KW-1185">Reference proteome</keyword>
<dbReference type="InterPro" id="IPR004919">
    <property type="entry name" value="GmrSD_N"/>
</dbReference>
<protein>
    <recommendedName>
        <fullName evidence="1">HNH nuclease domain-containing protein</fullName>
    </recommendedName>
</protein>
<accession>A0A2K8NVE0</accession>
<dbReference type="Pfam" id="PF03235">
    <property type="entry name" value="GmrSD_N"/>
    <property type="match status" value="1"/>
</dbReference>
<proteinExistence type="predicted"/>
<evidence type="ECO:0000259" key="1">
    <source>
        <dbReference type="SMART" id="SM00507"/>
    </source>
</evidence>
<dbReference type="OrthoDB" id="9770340at2"/>
<gene>
    <name evidence="2" type="ORF">ELUMI_v1c04140</name>
</gene>
<dbReference type="AlphaFoldDB" id="A0A2K8NVE0"/>
<dbReference type="Proteomes" id="UP000232063">
    <property type="component" value="Chromosome"/>
</dbReference>
<dbReference type="InterPro" id="IPR003615">
    <property type="entry name" value="HNH_nuc"/>
</dbReference>
<dbReference type="PANTHER" id="PTHR39639">
    <property type="entry name" value="CHROMOSOME 16, WHOLE GENOME SHOTGUN SEQUENCE"/>
    <property type="match status" value="1"/>
</dbReference>
<name>A0A2K8NVE0_9MOLU</name>
<reference evidence="2 3" key="1">
    <citation type="submission" date="2017-11" db="EMBL/GenBank/DDBJ databases">
        <title>Genome sequence of Entomoplasma luminosum PIMN-1 (ATCC 49195).</title>
        <authorList>
            <person name="Lo W.-S."/>
            <person name="Gasparich G.E."/>
            <person name="Kuo C.-H."/>
        </authorList>
    </citation>
    <scope>NUCLEOTIDE SEQUENCE [LARGE SCALE GENOMIC DNA]</scope>
    <source>
        <strain evidence="2 3">PIMN-1</strain>
    </source>
</reference>
<dbReference type="EMBL" id="CP024963">
    <property type="protein sequence ID" value="ATZ17138.1"/>
    <property type="molecule type" value="Genomic_DNA"/>
</dbReference>
<dbReference type="GO" id="GO:0004519">
    <property type="term" value="F:endonuclease activity"/>
    <property type="evidence" value="ECO:0007669"/>
    <property type="project" value="InterPro"/>
</dbReference>
<dbReference type="GO" id="GO:0008270">
    <property type="term" value="F:zinc ion binding"/>
    <property type="evidence" value="ECO:0007669"/>
    <property type="project" value="InterPro"/>
</dbReference>